<evidence type="ECO:0000259" key="8">
    <source>
        <dbReference type="Pfam" id="PF04049"/>
    </source>
</evidence>
<dbReference type="Pfam" id="PF04049">
    <property type="entry name" value="ANAPC8"/>
    <property type="match status" value="1"/>
</dbReference>
<proteinExistence type="predicted"/>
<reference evidence="9 10" key="1">
    <citation type="submission" date="2018-10" db="EMBL/GenBank/DDBJ databases">
        <authorList>
            <consortium name="Pathogen Informatics"/>
        </authorList>
    </citation>
    <scope>NUCLEOTIDE SEQUENCE [LARGE SCALE GENOMIC DNA]</scope>
</reference>
<organism evidence="9 10">
    <name type="scientific">Mesocestoides corti</name>
    <name type="common">Flatworm</name>
    <dbReference type="NCBI Taxonomy" id="53468"/>
    <lineage>
        <taxon>Eukaryota</taxon>
        <taxon>Metazoa</taxon>
        <taxon>Spiralia</taxon>
        <taxon>Lophotrochozoa</taxon>
        <taxon>Platyhelminthes</taxon>
        <taxon>Cestoda</taxon>
        <taxon>Eucestoda</taxon>
        <taxon>Cyclophyllidea</taxon>
        <taxon>Mesocestoididae</taxon>
        <taxon>Mesocestoides</taxon>
    </lineage>
</organism>
<feature type="repeat" description="TPR" evidence="7">
    <location>
        <begin position="447"/>
        <end position="480"/>
    </location>
</feature>
<evidence type="ECO:0000256" key="6">
    <source>
        <dbReference type="ARBA" id="ARBA00023306"/>
    </source>
</evidence>
<dbReference type="PANTHER" id="PTHR12558:SF10">
    <property type="entry name" value="CELL DIVISION CYCLE PROTEIN 23 HOMOLOG"/>
    <property type="match status" value="1"/>
</dbReference>
<dbReference type="EMBL" id="UXSR01000455">
    <property type="protein sequence ID" value="VDD76620.1"/>
    <property type="molecule type" value="Genomic_DNA"/>
</dbReference>
<evidence type="ECO:0000313" key="9">
    <source>
        <dbReference type="EMBL" id="VDD76620.1"/>
    </source>
</evidence>
<dbReference type="Gene3D" id="1.25.40.10">
    <property type="entry name" value="Tetratricopeptide repeat domain"/>
    <property type="match status" value="2"/>
</dbReference>
<keyword evidence="4" id="KW-0833">Ubl conjugation pathway</keyword>
<evidence type="ECO:0000256" key="3">
    <source>
        <dbReference type="ARBA" id="ARBA00022776"/>
    </source>
</evidence>
<accession>A0A0R3U732</accession>
<keyword evidence="5 7" id="KW-0802">TPR repeat</keyword>
<evidence type="ECO:0000256" key="2">
    <source>
        <dbReference type="ARBA" id="ARBA00022737"/>
    </source>
</evidence>
<dbReference type="Proteomes" id="UP000267029">
    <property type="component" value="Unassembled WGS sequence"/>
</dbReference>
<dbReference type="PROSITE" id="PS50005">
    <property type="entry name" value="TPR"/>
    <property type="match status" value="3"/>
</dbReference>
<evidence type="ECO:0000256" key="1">
    <source>
        <dbReference type="ARBA" id="ARBA00022618"/>
    </source>
</evidence>
<gene>
    <name evidence="9" type="ORF">MCOS_LOCUS2623</name>
</gene>
<dbReference type="STRING" id="53468.A0A0R3U732"/>
<keyword evidence="3" id="KW-0498">Mitosis</keyword>
<dbReference type="InterPro" id="IPR011990">
    <property type="entry name" value="TPR-like_helical_dom_sf"/>
</dbReference>
<keyword evidence="1" id="KW-0132">Cell division</keyword>
<dbReference type="PANTHER" id="PTHR12558">
    <property type="entry name" value="CELL DIVISION CYCLE 16,23,27"/>
    <property type="match status" value="1"/>
</dbReference>
<dbReference type="SMART" id="SM00028">
    <property type="entry name" value="TPR"/>
    <property type="match status" value="7"/>
</dbReference>
<keyword evidence="2" id="KW-0677">Repeat</keyword>
<dbReference type="InterPro" id="IPR007192">
    <property type="entry name" value="APC8"/>
</dbReference>
<evidence type="ECO:0000256" key="4">
    <source>
        <dbReference type="ARBA" id="ARBA00022786"/>
    </source>
</evidence>
<dbReference type="OrthoDB" id="10262026at2759"/>
<name>A0A0R3U732_MESCO</name>
<dbReference type="Pfam" id="PF13181">
    <property type="entry name" value="TPR_8"/>
    <property type="match status" value="1"/>
</dbReference>
<dbReference type="AlphaFoldDB" id="A0A0R3U732"/>
<dbReference type="GO" id="GO:0005680">
    <property type="term" value="C:anaphase-promoting complex"/>
    <property type="evidence" value="ECO:0007669"/>
    <property type="project" value="InterPro"/>
</dbReference>
<dbReference type="GO" id="GO:0051301">
    <property type="term" value="P:cell division"/>
    <property type="evidence" value="ECO:0007669"/>
    <property type="project" value="UniProtKB-KW"/>
</dbReference>
<feature type="repeat" description="TPR" evidence="7">
    <location>
        <begin position="357"/>
        <end position="390"/>
    </location>
</feature>
<feature type="repeat" description="TPR" evidence="7">
    <location>
        <begin position="289"/>
        <end position="322"/>
    </location>
</feature>
<keyword evidence="6" id="KW-0131">Cell cycle</keyword>
<evidence type="ECO:0000313" key="10">
    <source>
        <dbReference type="Proteomes" id="UP000267029"/>
    </source>
</evidence>
<dbReference type="InterPro" id="IPR019734">
    <property type="entry name" value="TPR_rpt"/>
</dbReference>
<feature type="domain" description="Cdc23" evidence="8">
    <location>
        <begin position="15"/>
        <end position="292"/>
    </location>
</feature>
<dbReference type="Pfam" id="PF13432">
    <property type="entry name" value="TPR_16"/>
    <property type="match status" value="1"/>
</dbReference>
<keyword evidence="10" id="KW-1185">Reference proteome</keyword>
<dbReference type="GO" id="GO:0031145">
    <property type="term" value="P:anaphase-promoting complex-dependent catabolic process"/>
    <property type="evidence" value="ECO:0007669"/>
    <property type="project" value="TreeGrafter"/>
</dbReference>
<dbReference type="SUPFAM" id="SSF48452">
    <property type="entry name" value="TPR-like"/>
    <property type="match status" value="2"/>
</dbReference>
<protein>
    <recommendedName>
        <fullName evidence="8">Cdc23 domain-containing protein</fullName>
    </recommendedName>
</protein>
<dbReference type="GO" id="GO:0016567">
    <property type="term" value="P:protein ubiquitination"/>
    <property type="evidence" value="ECO:0007669"/>
    <property type="project" value="TreeGrafter"/>
</dbReference>
<sequence>MNEDNFTLSTNLAKIKHDLCLTLSKCQVRGLVHSAAWLAELSLSIQNVNQNMELDTEIDDSPASLVVAQFAGLSLENFSSYSLAKCYFDTQEYARCARVLSSVPKRKSYPLIEFLFFYSQYMGIEKHRTDDAITIRDNISSSGNGGSTPPSEPYRKKFSHLKSDMEFHYTNKRIFKKDPVTTFLASEVDVYTTYVYALVLVRLGFQSLAITVLSHILKKDPLWWPAWSELVALVEDREQLDRLFPPPNSDSIDWMTEFFRAKALLRLQESERALSIFKALSNCGFQRSLNLQADIAEAHDRLRDLDSAMEQYKKIFSLDPCRLTDTDIYSNILFVKAEHDELAYLARRCAEIDKYRPQTCCVLGNFYGLRSQHDKAVLYFQRALRLQPRYALVWILIGIATHVDFFYLQLRSTILFCSAGHEYVELQHLKLAIYAYNQAIIHNRHDHRAWYGLGQLYEFIKQPEHALYYYQRAQYLCPTDSRMIVALGEMYEKLGNIQAATKCFWRAYCVGDVEGGALTSLARCFEKSGEFSEAAAAHTLFIRQCESRGVSNEAELGQSYRYLANYHLQHGHYNDAVIAVNKCLDFPEIREEAKSLCLQLTLLSGSVSLPAEVKPPEVSVTGTPSTKAQEHAAMATRLRLKARRRLKHRGLNPSVVDYGESVTMETSGLQDFPSQSDDADLD</sequence>
<evidence type="ECO:0000256" key="5">
    <source>
        <dbReference type="ARBA" id="ARBA00022803"/>
    </source>
</evidence>
<evidence type="ECO:0000256" key="7">
    <source>
        <dbReference type="PROSITE-ProRule" id="PRU00339"/>
    </source>
</evidence>
<dbReference type="GO" id="GO:0045842">
    <property type="term" value="P:positive regulation of mitotic metaphase/anaphase transition"/>
    <property type="evidence" value="ECO:0007669"/>
    <property type="project" value="TreeGrafter"/>
</dbReference>